<dbReference type="PANTHER" id="PTHR10997">
    <property type="entry name" value="IMPORTIN-7, 8, 11"/>
    <property type="match status" value="1"/>
</dbReference>
<dbReference type="AlphaFoldDB" id="K0KQB8"/>
<dbReference type="PROSITE" id="PS50166">
    <property type="entry name" value="IMPORTIN_B_NT"/>
    <property type="match status" value="1"/>
</dbReference>
<proteinExistence type="predicted"/>
<dbReference type="Proteomes" id="UP000009328">
    <property type="component" value="Unassembled WGS sequence"/>
</dbReference>
<reference evidence="7 8" key="1">
    <citation type="journal article" date="2012" name="Eukaryot. Cell">
        <title>Draft genome sequence of Wickerhamomyces ciferrii NRRL Y-1031 F-60-10.</title>
        <authorList>
            <person name="Schneider J."/>
            <person name="Andrea H."/>
            <person name="Blom J."/>
            <person name="Jaenicke S."/>
            <person name="Ruckert C."/>
            <person name="Schorsch C."/>
            <person name="Szczepanowski R."/>
            <person name="Farwick M."/>
            <person name="Goesmann A."/>
            <person name="Puhler A."/>
            <person name="Schaffer S."/>
            <person name="Tauch A."/>
            <person name="Kohler T."/>
            <person name="Brinkrolf K."/>
        </authorList>
    </citation>
    <scope>NUCLEOTIDE SEQUENCE [LARGE SCALE GENOMIC DNA]</scope>
    <source>
        <strain evidence="8">ATCC 14091 / BCRC 22168 / CBS 111 / JCM 3599 / NBRC 0793 / NRRL Y-1031 F-60-10</strain>
    </source>
</reference>
<dbReference type="GO" id="GO:0005829">
    <property type="term" value="C:cytosol"/>
    <property type="evidence" value="ECO:0007669"/>
    <property type="project" value="TreeGrafter"/>
</dbReference>
<evidence type="ECO:0000259" key="6">
    <source>
        <dbReference type="PROSITE" id="PS50166"/>
    </source>
</evidence>
<dbReference type="STRING" id="1206466.K0KQB8"/>
<keyword evidence="8" id="KW-1185">Reference proteome</keyword>
<dbReference type="InParanoid" id="K0KQB8"/>
<evidence type="ECO:0000256" key="2">
    <source>
        <dbReference type="ARBA" id="ARBA00022448"/>
    </source>
</evidence>
<dbReference type="EMBL" id="CAIF01000123">
    <property type="protein sequence ID" value="CCH44347.1"/>
    <property type="molecule type" value="Genomic_DNA"/>
</dbReference>
<dbReference type="SMART" id="SM00913">
    <property type="entry name" value="IBN_N"/>
    <property type="match status" value="1"/>
</dbReference>
<dbReference type="PANTHER" id="PTHR10997:SF9">
    <property type="entry name" value="IMPORTIN-9"/>
    <property type="match status" value="1"/>
</dbReference>
<dbReference type="Pfam" id="PF25018">
    <property type="entry name" value="HEAT_IPO9_c"/>
    <property type="match status" value="1"/>
</dbReference>
<name>K0KQB8_WICCF</name>
<protein>
    <submittedName>
        <fullName evidence="7">Importin subunit beta-5</fullName>
    </submittedName>
</protein>
<feature type="region of interest" description="Disordered" evidence="5">
    <location>
        <begin position="878"/>
        <end position="897"/>
    </location>
</feature>
<evidence type="ECO:0000313" key="7">
    <source>
        <dbReference type="EMBL" id="CCH44347.1"/>
    </source>
</evidence>
<dbReference type="GO" id="GO:0031267">
    <property type="term" value="F:small GTPase binding"/>
    <property type="evidence" value="ECO:0007669"/>
    <property type="project" value="InterPro"/>
</dbReference>
<comment type="caution">
    <text evidence="7">The sequence shown here is derived from an EMBL/GenBank/DDBJ whole genome shotgun (WGS) entry which is preliminary data.</text>
</comment>
<dbReference type="FunCoup" id="K0KQB8">
    <property type="interactions" value="1140"/>
</dbReference>
<evidence type="ECO:0000313" key="8">
    <source>
        <dbReference type="Proteomes" id="UP000009328"/>
    </source>
</evidence>
<gene>
    <name evidence="7" type="ORF">BN7_3910</name>
</gene>
<organism evidence="7 8">
    <name type="scientific">Wickerhamomyces ciferrii (strain ATCC 14091 / BCRC 22168 / CBS 111 / JCM 3599 / NBRC 0793 / NRRL Y-1031 F-60-10)</name>
    <name type="common">Yeast</name>
    <name type="synonym">Pichia ciferrii</name>
    <dbReference type="NCBI Taxonomy" id="1206466"/>
    <lineage>
        <taxon>Eukaryota</taxon>
        <taxon>Fungi</taxon>
        <taxon>Dikarya</taxon>
        <taxon>Ascomycota</taxon>
        <taxon>Saccharomycotina</taxon>
        <taxon>Saccharomycetes</taxon>
        <taxon>Phaffomycetales</taxon>
        <taxon>Wickerhamomycetaceae</taxon>
        <taxon>Wickerhamomyces</taxon>
    </lineage>
</organism>
<dbReference type="Gene3D" id="1.25.10.10">
    <property type="entry name" value="Leucine-rich Repeat Variant"/>
    <property type="match status" value="1"/>
</dbReference>
<dbReference type="SUPFAM" id="SSF48371">
    <property type="entry name" value="ARM repeat"/>
    <property type="match status" value="1"/>
</dbReference>
<dbReference type="eggNOG" id="KOG2274">
    <property type="taxonomic scope" value="Eukaryota"/>
</dbReference>
<dbReference type="InterPro" id="IPR056840">
    <property type="entry name" value="HEAT_IPO9_central"/>
</dbReference>
<keyword evidence="2" id="KW-0813">Transport</keyword>
<sequence length="976" mass="110099">MESAILDVLHRIQLPDNATRKHAENELAEIVRSNPSQAAVTLIKLSATSSFNVAARQSALLNLKRIVPLFWSAGFESFVGPAINQNAKSLIRDTLINLVTSDKDSKIRNGASYAVVQISAVDFPDEWPDLLDVLYSKMTSLDPIAVLGGLSLLQELFDDLVTEELFFEGGVGNATITECMNLLTNEHAGDKIKTAAANLYKSCLLQLQSPAVTEDPNKKAALEQHFGQIVTLLTVLLQNHILNIHSVTLRTTLYSIAYILNTEFPQKLFPKEAKLALQQETINDVISSSKVYVELVVLENEDKYTENNDPEINTSIALSNLLIEQFQFLGSLGKLQVSNSPVEYFLDSVLASSFVPLELEDNWVEDFNEFVTEETGVSPTYLVRNAVYDYVSELGKTDANYIYQWLVNKLLQFDKSDDWRSKEALLYVLGGLMENENDIKSETPLGDVLNGIASLLQDNEILVRVRVLLTIPDFLKMFEKSLNSSEFGIKSIVESLKIIALDQSSILKTSFLISLLSYNSFLKFESIPIKTQEDLYTLIESLLEEARDDTSPLLAEVLKLVQKIQKTNIRSLRILMQLAQKDPGNIQLVLDIEEALEDLFEDLDLDTYVKFVGSTIEDIKTAIGALGPDYSALLVMLLQTLNIFIYSCPENIPRELFPIYNHIISTVLLNTNDEQVLQVGAEGFTSLINKSSSEYFELEIVLKILEKYFNPEISDSGALFLGSFVVAVLKRFENQIQNVLPNVLSAVTNRLITAKEISTIEDLLSVLCYMIEIDLEHTMEFLQNLEIQKVFNIWFNNFQTLRGEKIEENVHALGKLFSSQVEFNFTVDGDEYFDPNSDIIITRSMKHKQQYQQVSVPFKIIKLLVFELGTQSLTHDQELGESHGHDHDHGDQDDDEVAEDIGEDGWEDLDDIGGDFDKLKSYIDDDDRGHGDSNNELKGYLIQFFKNSASQNIHNFREIYEQLTEEEKLILTNNIV</sequence>
<accession>K0KQB8</accession>
<evidence type="ECO:0000256" key="4">
    <source>
        <dbReference type="ARBA" id="ARBA00023242"/>
    </source>
</evidence>
<dbReference type="HOGENOM" id="CLU_008920_1_1_1"/>
<evidence type="ECO:0000256" key="1">
    <source>
        <dbReference type="ARBA" id="ARBA00004123"/>
    </source>
</evidence>
<evidence type="ECO:0000256" key="5">
    <source>
        <dbReference type="SAM" id="MobiDB-lite"/>
    </source>
</evidence>
<keyword evidence="3" id="KW-0653">Protein transport</keyword>
<dbReference type="InterPro" id="IPR011989">
    <property type="entry name" value="ARM-like"/>
</dbReference>
<comment type="subcellular location">
    <subcellularLocation>
        <location evidence="1">Nucleus</location>
    </subcellularLocation>
</comment>
<dbReference type="InterPro" id="IPR016024">
    <property type="entry name" value="ARM-type_fold"/>
</dbReference>
<feature type="domain" description="Importin N-terminal" evidence="6">
    <location>
        <begin position="23"/>
        <end position="101"/>
    </location>
</feature>
<keyword evidence="4" id="KW-0539">Nucleus</keyword>
<evidence type="ECO:0000256" key="3">
    <source>
        <dbReference type="ARBA" id="ARBA00022927"/>
    </source>
</evidence>
<dbReference type="GO" id="GO:0006606">
    <property type="term" value="P:protein import into nucleus"/>
    <property type="evidence" value="ECO:0007669"/>
    <property type="project" value="TreeGrafter"/>
</dbReference>
<feature type="compositionally biased region" description="Basic and acidic residues" evidence="5">
    <location>
        <begin position="878"/>
        <end position="890"/>
    </location>
</feature>
<dbReference type="InterPro" id="IPR001494">
    <property type="entry name" value="Importin-beta_N"/>
</dbReference>
<dbReference type="GO" id="GO:0005635">
    <property type="term" value="C:nuclear envelope"/>
    <property type="evidence" value="ECO:0007669"/>
    <property type="project" value="TreeGrafter"/>
</dbReference>